<protein>
    <submittedName>
        <fullName evidence="1">Nucleotidyltransferase AbiEii toxin of type IV toxin-antitoxin system</fullName>
    </submittedName>
</protein>
<dbReference type="GO" id="GO:0016740">
    <property type="term" value="F:transferase activity"/>
    <property type="evidence" value="ECO:0007669"/>
    <property type="project" value="UniProtKB-KW"/>
</dbReference>
<dbReference type="RefSeq" id="WP_226798689.1">
    <property type="nucleotide sequence ID" value="NZ_VFPD01000001.1"/>
</dbReference>
<dbReference type="EMBL" id="VFPD01000001">
    <property type="protein sequence ID" value="TQM23002.1"/>
    <property type="molecule type" value="Genomic_DNA"/>
</dbReference>
<name>A0A543EN57_9FLAO</name>
<dbReference type="AlphaFoldDB" id="A0A543EN57"/>
<sequence length="278" mass="32235">MATTEKFLSSILNICINKRLLILTFIDNRSQIVPRTAIVQTYLIFRINFLKNEIMLHKETVSKEMWELLQRLMKDEILKDFNLVGGTSLSLQIGHRLSIDIDLFSTKEFDEQALLKHLTGKHPTVKVRDIFSNTILLDIGEVKVDILAHQYPLQKAFETKEGVRLVSLEDIGAMKLHAIFQNGTRIKDFIDMHFLLEHNPLKIYLESYQNKYNGNPVMASYALLYHDNIDMDAKVNILKGKKVDMDTMSERLKKAVNDPLLKFGERQESPKKSRGFRR</sequence>
<evidence type="ECO:0000313" key="1">
    <source>
        <dbReference type="EMBL" id="TQM23002.1"/>
    </source>
</evidence>
<dbReference type="Pfam" id="PF08843">
    <property type="entry name" value="AbiEii"/>
    <property type="match status" value="1"/>
</dbReference>
<dbReference type="InterPro" id="IPR014942">
    <property type="entry name" value="AbiEii"/>
</dbReference>
<organism evidence="1 2">
    <name type="scientific">Chryseobacterium aquifrigidense</name>
    <dbReference type="NCBI Taxonomy" id="558021"/>
    <lineage>
        <taxon>Bacteria</taxon>
        <taxon>Pseudomonadati</taxon>
        <taxon>Bacteroidota</taxon>
        <taxon>Flavobacteriia</taxon>
        <taxon>Flavobacteriales</taxon>
        <taxon>Weeksellaceae</taxon>
        <taxon>Chryseobacterium group</taxon>
        <taxon>Chryseobacterium</taxon>
    </lineage>
</organism>
<comment type="caution">
    <text evidence="1">The sequence shown here is derived from an EMBL/GenBank/DDBJ whole genome shotgun (WGS) entry which is preliminary data.</text>
</comment>
<keyword evidence="2" id="KW-1185">Reference proteome</keyword>
<dbReference type="Proteomes" id="UP000316437">
    <property type="component" value="Unassembled WGS sequence"/>
</dbReference>
<reference evidence="1 2" key="1">
    <citation type="submission" date="2019-06" db="EMBL/GenBank/DDBJ databases">
        <title>Sorghum-associated microbial communities from plants grown in Nebraska, USA.</title>
        <authorList>
            <person name="Schachtman D."/>
        </authorList>
    </citation>
    <scope>NUCLEOTIDE SEQUENCE [LARGE SCALE GENOMIC DNA]</scope>
    <source>
        <strain evidence="1 2">110</strain>
    </source>
</reference>
<accession>A0A543EN57</accession>
<proteinExistence type="predicted"/>
<evidence type="ECO:0000313" key="2">
    <source>
        <dbReference type="Proteomes" id="UP000316437"/>
    </source>
</evidence>
<gene>
    <name evidence="1" type="ORF">FB551_2728</name>
</gene>
<keyword evidence="1" id="KW-0808">Transferase</keyword>